<evidence type="ECO:0000256" key="1">
    <source>
        <dbReference type="ARBA" id="ARBA00001933"/>
    </source>
</evidence>
<organism evidence="4 5">
    <name type="scientific">Bacillus nakamurai</name>
    <dbReference type="NCBI Taxonomy" id="1793963"/>
    <lineage>
        <taxon>Bacteria</taxon>
        <taxon>Bacillati</taxon>
        <taxon>Bacillota</taxon>
        <taxon>Bacilli</taxon>
        <taxon>Bacillales</taxon>
        <taxon>Bacillaceae</taxon>
        <taxon>Bacillus</taxon>
    </lineage>
</organism>
<comment type="cofactor">
    <cofactor evidence="1">
        <name>pyridoxal 5'-phosphate</name>
        <dbReference type="ChEBI" id="CHEBI:597326"/>
    </cofactor>
</comment>
<proteinExistence type="predicted"/>
<feature type="domain" description="Aminotransferase class V" evidence="3">
    <location>
        <begin position="2"/>
        <end position="360"/>
    </location>
</feature>
<dbReference type="InterPro" id="IPR016454">
    <property type="entry name" value="Cysteine_dSase"/>
</dbReference>
<dbReference type="EMBL" id="LSBA01000037">
    <property type="protein sequence ID" value="KXZ13707.1"/>
    <property type="molecule type" value="Genomic_DNA"/>
</dbReference>
<dbReference type="GO" id="GO:0003824">
    <property type="term" value="F:catalytic activity"/>
    <property type="evidence" value="ECO:0007669"/>
    <property type="project" value="UniProtKB-ARBA"/>
</dbReference>
<dbReference type="InterPro" id="IPR015422">
    <property type="entry name" value="PyrdxlP-dep_Trfase_small"/>
</dbReference>
<dbReference type="OrthoDB" id="9808002at2"/>
<accession>A0A150F3D2</accession>
<dbReference type="AlphaFoldDB" id="A0A150F3D2"/>
<evidence type="ECO:0000313" key="5">
    <source>
        <dbReference type="Proteomes" id="UP000075430"/>
    </source>
</evidence>
<sequence>MIYLDNSSTTEPYEDVLEVYKQTSSRYFGNPSSLHRLGTETEQLLEAAAQQIKKTLRLKNYDIVFTSGATEANNAALKGAAWANIKKGRHIIATAIEHPSVTETLDQLTELFGFEVTFLPVNQDGFVSVQDVKEAIRPDTIMVSMMHVNNEVGSIQPVKETGDLLKQHRDILFHVDHVQGIHKVPLSIEEAGIDLCTISGHKFHGLKGTGALLVKKGTRLIPLITGGSQQKGIRAGTEHTAGAVSLAKAVNLSARDMAERLSAMEKAKNVLINRLSETDGVVVNTPAENSAPHIINFSVPGVKAEVLLHMLEEKGIYVSTTAACSAREHKPSRVLLQMNKGEQIAASSIRISLSFSQTAEVAEPFMNALVPAVQKLKKVMR</sequence>
<name>A0A150F3D2_9BACI</name>
<dbReference type="InterPro" id="IPR000192">
    <property type="entry name" value="Aminotrans_V_dom"/>
</dbReference>
<keyword evidence="5" id="KW-1185">Reference proteome</keyword>
<dbReference type="SUPFAM" id="SSF53383">
    <property type="entry name" value="PLP-dependent transferases"/>
    <property type="match status" value="1"/>
</dbReference>
<dbReference type="PIRSF" id="PIRSF005572">
    <property type="entry name" value="NifS"/>
    <property type="match status" value="1"/>
</dbReference>
<dbReference type="PANTHER" id="PTHR11601">
    <property type="entry name" value="CYSTEINE DESULFURYLASE FAMILY MEMBER"/>
    <property type="match status" value="1"/>
</dbReference>
<protein>
    <submittedName>
        <fullName evidence="4">Cysteine desulfurase</fullName>
    </submittedName>
</protein>
<dbReference type="Gene3D" id="3.90.1150.10">
    <property type="entry name" value="Aspartate Aminotransferase, domain 1"/>
    <property type="match status" value="1"/>
</dbReference>
<evidence type="ECO:0000313" key="4">
    <source>
        <dbReference type="EMBL" id="KXZ13707.1"/>
    </source>
</evidence>
<dbReference type="STRING" id="1793963.AXI58_04150"/>
<dbReference type="Gene3D" id="1.10.260.50">
    <property type="match status" value="1"/>
</dbReference>
<dbReference type="PANTHER" id="PTHR11601:SF50">
    <property type="entry name" value="CYSTEINE DESULFURASE ISCS 2-RELATED"/>
    <property type="match status" value="1"/>
</dbReference>
<dbReference type="InterPro" id="IPR015424">
    <property type="entry name" value="PyrdxlP-dep_Trfase"/>
</dbReference>
<reference evidence="5" key="1">
    <citation type="submission" date="2016-02" db="EMBL/GenBank/DDBJ databases">
        <authorList>
            <person name="Dunlap C."/>
        </authorList>
    </citation>
    <scope>NUCLEOTIDE SEQUENCE [LARGE SCALE GENOMIC DNA]</scope>
    <source>
        <strain evidence="5">NRRL B-41092</strain>
    </source>
</reference>
<evidence type="ECO:0000259" key="3">
    <source>
        <dbReference type="Pfam" id="PF00266"/>
    </source>
</evidence>
<evidence type="ECO:0000256" key="2">
    <source>
        <dbReference type="ARBA" id="ARBA00022898"/>
    </source>
</evidence>
<dbReference type="InterPro" id="IPR015421">
    <property type="entry name" value="PyrdxlP-dep_Trfase_major"/>
</dbReference>
<gene>
    <name evidence="4" type="ORF">AXI58_04150</name>
</gene>
<dbReference type="Pfam" id="PF00266">
    <property type="entry name" value="Aminotran_5"/>
    <property type="match status" value="1"/>
</dbReference>
<keyword evidence="2" id="KW-0663">Pyridoxal phosphate</keyword>
<dbReference type="Proteomes" id="UP000075430">
    <property type="component" value="Unassembled WGS sequence"/>
</dbReference>
<comment type="caution">
    <text evidence="4">The sequence shown here is derived from an EMBL/GenBank/DDBJ whole genome shotgun (WGS) entry which is preliminary data.</text>
</comment>
<dbReference type="RefSeq" id="WP_061523108.1">
    <property type="nucleotide sequence ID" value="NZ_JARLZY010000010.1"/>
</dbReference>
<dbReference type="Gene3D" id="3.40.640.10">
    <property type="entry name" value="Type I PLP-dependent aspartate aminotransferase-like (Major domain)"/>
    <property type="match status" value="1"/>
</dbReference>